<dbReference type="EMBL" id="QTSX02007105">
    <property type="protein sequence ID" value="KAJ9051690.1"/>
    <property type="molecule type" value="Genomic_DNA"/>
</dbReference>
<evidence type="ECO:0000313" key="1">
    <source>
        <dbReference type="EMBL" id="KAJ9051690.1"/>
    </source>
</evidence>
<protein>
    <submittedName>
        <fullName evidence="1">Uncharacterized protein</fullName>
    </submittedName>
</protein>
<proteinExistence type="predicted"/>
<keyword evidence="2" id="KW-1185">Reference proteome</keyword>
<evidence type="ECO:0000313" key="2">
    <source>
        <dbReference type="Proteomes" id="UP001165960"/>
    </source>
</evidence>
<name>A0ACC2RNP5_9FUNG</name>
<reference evidence="1" key="1">
    <citation type="submission" date="2022-04" db="EMBL/GenBank/DDBJ databases">
        <title>Genome of the entomopathogenic fungus Entomophthora muscae.</title>
        <authorList>
            <person name="Elya C."/>
            <person name="Lovett B.R."/>
            <person name="Lee E."/>
            <person name="Macias A.M."/>
            <person name="Hajek A.E."/>
            <person name="De Bivort B.L."/>
            <person name="Kasson M.T."/>
            <person name="De Fine Licht H.H."/>
            <person name="Stajich J.E."/>
        </authorList>
    </citation>
    <scope>NUCLEOTIDE SEQUENCE</scope>
    <source>
        <strain evidence="1">Berkeley</strain>
    </source>
</reference>
<sequence length="248" mass="28130">MLAALTRSFSALRLQKGPVYSYLFKQTSHLATNSKRTAVKAIPKKPAKAIKKPAAKPIKKQAFKAKKVVKKPAKVVIPPAPTRSQNSLNLFFKENYEKIQDNNLSNTEAFQAVVKEFKQLSPTQLQDLKERAAKNSALLAEKFDAWKKALTSQQIAHFNSTLKKKGKRGKLVDPNQPKRPESAFISFFREVRTKPEFEGLSVPEVGKLIGREWAELSAAQKQKYLDLYAKRRADYLKKKEIYKTRLAA</sequence>
<dbReference type="Proteomes" id="UP001165960">
    <property type="component" value="Unassembled WGS sequence"/>
</dbReference>
<comment type="caution">
    <text evidence="1">The sequence shown here is derived from an EMBL/GenBank/DDBJ whole genome shotgun (WGS) entry which is preliminary data.</text>
</comment>
<gene>
    <name evidence="1" type="ORF">DSO57_1002389</name>
</gene>
<organism evidence="1 2">
    <name type="scientific">Entomophthora muscae</name>
    <dbReference type="NCBI Taxonomy" id="34485"/>
    <lineage>
        <taxon>Eukaryota</taxon>
        <taxon>Fungi</taxon>
        <taxon>Fungi incertae sedis</taxon>
        <taxon>Zoopagomycota</taxon>
        <taxon>Entomophthoromycotina</taxon>
        <taxon>Entomophthoromycetes</taxon>
        <taxon>Entomophthorales</taxon>
        <taxon>Entomophthoraceae</taxon>
        <taxon>Entomophthora</taxon>
    </lineage>
</organism>
<accession>A0ACC2RNP5</accession>